<sequence>MFKTFLKIAGRHLWQARLYACINITGLALGTICVLLAALFITDELRFDNFHSKSPNLYRITTTFLNEGKIVTTGGTGQVQGPAFQAQVPEVRHYTRVMGGDIHGNVRADDKAFKLRLLFVDDSFFDVFSFKIKTGDKHSALKNVNSVVVTEKTALKFFNRTDVVGRFLQMDADPSAIRLGKPLVISAVVEDPPINSSIQFDMLFPFSFMKLSFDDTSWLNAYLGTFVVLNPKADPDAVVKKFNQIHQINAKDQLSAHIKATGETRNVSYGLQNITDIHLNPQEISNQNRESGVINGSKPVYSYIFLGIAIFILLMASINFININIANSLKRAKEVGIRKSTGSSQIQILFQFLGESAILCFFTLILATLVTFALLPVFNELAGKQITWQQLIQPGLAFWILGILIFNTLASGLYPAYLLSGLSPVQVLYKKAKLSGQNVLGRGLVAFQFVIAILLGIATLVFYKQMHFIQSRYLGYNPELIVKMNISGVRDTHQINAEFRSELSNHSLINQLSLIGEFGFRETKVNDLNILSNYRSIDQHYLSMLEISLKEGRNFSSHYPSDQTHSVLVNEAFIKAANLSNPIGRQLRPDNYFGENNFTIVGIMKDFHYSSLKERIRPMIMLMSEQYGGDEIWVKINQNKQKKALSLLEKTFRKILPYAAFEYTFLNEQNALEYEQELRWKKIITYATGLSVLICSLGLFGLAHLATAQRTRETGIRVVLGATILDIALLFSKDFMKPILLAIVLACPVGYYLMSIWLAGFAYKISIPSITMILPGSLAVLIALITVCSQGIKATMADPVHSLGSE</sequence>
<comment type="subcellular location">
    <subcellularLocation>
        <location evidence="1">Cell membrane</location>
        <topology evidence="1">Multi-pass membrane protein</topology>
    </subcellularLocation>
</comment>
<feature type="transmembrane region" description="Helical" evidence="6">
    <location>
        <begin position="439"/>
        <end position="463"/>
    </location>
</feature>
<evidence type="ECO:0000256" key="5">
    <source>
        <dbReference type="ARBA" id="ARBA00023136"/>
    </source>
</evidence>
<evidence type="ECO:0000256" key="6">
    <source>
        <dbReference type="SAM" id="Phobius"/>
    </source>
</evidence>
<feature type="domain" description="MacB-like periplasmic core" evidence="8">
    <location>
        <begin position="534"/>
        <end position="642"/>
    </location>
</feature>
<dbReference type="GO" id="GO:0005886">
    <property type="term" value="C:plasma membrane"/>
    <property type="evidence" value="ECO:0007669"/>
    <property type="project" value="UniProtKB-SubCell"/>
</dbReference>
<evidence type="ECO:0000259" key="7">
    <source>
        <dbReference type="Pfam" id="PF02687"/>
    </source>
</evidence>
<dbReference type="Pfam" id="PF12704">
    <property type="entry name" value="MacB_PCD"/>
    <property type="match status" value="2"/>
</dbReference>
<dbReference type="Proteomes" id="UP001164653">
    <property type="component" value="Chromosome"/>
</dbReference>
<keyword evidence="4 6" id="KW-1133">Transmembrane helix</keyword>
<feature type="transmembrane region" description="Helical" evidence="6">
    <location>
        <begin position="683"/>
        <end position="703"/>
    </location>
</feature>
<protein>
    <submittedName>
        <fullName evidence="9">ABC transporter permease</fullName>
    </submittedName>
</protein>
<keyword evidence="2" id="KW-1003">Cell membrane</keyword>
<dbReference type="PANTHER" id="PTHR30572:SF18">
    <property type="entry name" value="ABC-TYPE MACROLIDE FAMILY EXPORT SYSTEM PERMEASE COMPONENT 2"/>
    <property type="match status" value="1"/>
</dbReference>
<feature type="transmembrane region" description="Helical" evidence="6">
    <location>
        <begin position="300"/>
        <end position="321"/>
    </location>
</feature>
<keyword evidence="5 6" id="KW-0472">Membrane</keyword>
<dbReference type="PANTHER" id="PTHR30572">
    <property type="entry name" value="MEMBRANE COMPONENT OF TRANSPORTER-RELATED"/>
    <property type="match status" value="1"/>
</dbReference>
<dbReference type="InterPro" id="IPR025857">
    <property type="entry name" value="MacB_PCD"/>
</dbReference>
<evidence type="ECO:0000256" key="4">
    <source>
        <dbReference type="ARBA" id="ARBA00022989"/>
    </source>
</evidence>
<evidence type="ECO:0000256" key="3">
    <source>
        <dbReference type="ARBA" id="ARBA00022692"/>
    </source>
</evidence>
<evidence type="ECO:0000259" key="8">
    <source>
        <dbReference type="Pfam" id="PF12704"/>
    </source>
</evidence>
<dbReference type="Pfam" id="PF02687">
    <property type="entry name" value="FtsX"/>
    <property type="match status" value="2"/>
</dbReference>
<dbReference type="AlphaFoldDB" id="A0A9E8N8H0"/>
<feature type="domain" description="MacB-like periplasmic core" evidence="8">
    <location>
        <begin position="22"/>
        <end position="244"/>
    </location>
</feature>
<feature type="transmembrane region" description="Helical" evidence="6">
    <location>
        <begin position="16"/>
        <end position="41"/>
    </location>
</feature>
<feature type="transmembrane region" description="Helical" evidence="6">
    <location>
        <begin position="348"/>
        <end position="375"/>
    </location>
</feature>
<evidence type="ECO:0000256" key="2">
    <source>
        <dbReference type="ARBA" id="ARBA00022475"/>
    </source>
</evidence>
<evidence type="ECO:0000256" key="1">
    <source>
        <dbReference type="ARBA" id="ARBA00004651"/>
    </source>
</evidence>
<feature type="transmembrane region" description="Helical" evidence="6">
    <location>
        <begin position="739"/>
        <end position="759"/>
    </location>
</feature>
<evidence type="ECO:0000313" key="10">
    <source>
        <dbReference type="Proteomes" id="UP001164653"/>
    </source>
</evidence>
<gene>
    <name evidence="9" type="ORF">ON006_19080</name>
</gene>
<proteinExistence type="predicted"/>
<keyword evidence="10" id="KW-1185">Reference proteome</keyword>
<dbReference type="RefSeq" id="WP_244820966.1">
    <property type="nucleotide sequence ID" value="NZ_CP112998.1"/>
</dbReference>
<dbReference type="InterPro" id="IPR003838">
    <property type="entry name" value="ABC3_permease_C"/>
</dbReference>
<dbReference type="InterPro" id="IPR050250">
    <property type="entry name" value="Macrolide_Exporter_MacB"/>
</dbReference>
<feature type="transmembrane region" description="Helical" evidence="6">
    <location>
        <begin position="396"/>
        <end position="419"/>
    </location>
</feature>
<feature type="domain" description="ABC3 transporter permease C-terminal" evidence="7">
    <location>
        <begin position="308"/>
        <end position="424"/>
    </location>
</feature>
<feature type="domain" description="ABC3 transporter permease C-terminal" evidence="7">
    <location>
        <begin position="689"/>
        <end position="792"/>
    </location>
</feature>
<evidence type="ECO:0000313" key="9">
    <source>
        <dbReference type="EMBL" id="WAC09852.1"/>
    </source>
</evidence>
<reference evidence="9" key="1">
    <citation type="submission" date="2022-11" db="EMBL/GenBank/DDBJ databases">
        <title>Dyadobacter pollutisoli sp. nov., isolated from plastic dumped soil.</title>
        <authorList>
            <person name="Kim J.M."/>
            <person name="Kim K.R."/>
            <person name="Lee J.K."/>
            <person name="Hao L."/>
            <person name="Jeon C.O."/>
        </authorList>
    </citation>
    <scope>NUCLEOTIDE SEQUENCE</scope>
    <source>
        <strain evidence="9">U1</strain>
    </source>
</reference>
<accession>A0A9E8N8H0</accession>
<organism evidence="9 10">
    <name type="scientific">Dyadobacter pollutisoli</name>
    <dbReference type="NCBI Taxonomy" id="2910158"/>
    <lineage>
        <taxon>Bacteria</taxon>
        <taxon>Pseudomonadati</taxon>
        <taxon>Bacteroidota</taxon>
        <taxon>Cytophagia</taxon>
        <taxon>Cytophagales</taxon>
        <taxon>Spirosomataceae</taxon>
        <taxon>Dyadobacter</taxon>
    </lineage>
</organism>
<dbReference type="EMBL" id="CP112998">
    <property type="protein sequence ID" value="WAC09852.1"/>
    <property type="molecule type" value="Genomic_DNA"/>
</dbReference>
<dbReference type="GO" id="GO:0022857">
    <property type="term" value="F:transmembrane transporter activity"/>
    <property type="evidence" value="ECO:0007669"/>
    <property type="project" value="TreeGrafter"/>
</dbReference>
<feature type="transmembrane region" description="Helical" evidence="6">
    <location>
        <begin position="765"/>
        <end position="787"/>
    </location>
</feature>
<dbReference type="KEGG" id="dpf:ON006_19080"/>
<keyword evidence="3 6" id="KW-0812">Transmembrane</keyword>
<name>A0A9E8N8H0_9BACT</name>